<keyword evidence="4" id="KW-1185">Reference proteome</keyword>
<dbReference type="AlphaFoldDB" id="A0A9P5U341"/>
<dbReference type="InterPro" id="IPR008972">
    <property type="entry name" value="Cupredoxin"/>
</dbReference>
<dbReference type="Proteomes" id="UP000772434">
    <property type="component" value="Unassembled WGS sequence"/>
</dbReference>
<proteinExistence type="predicted"/>
<feature type="region of interest" description="Disordered" evidence="1">
    <location>
        <begin position="288"/>
        <end position="330"/>
    </location>
</feature>
<accession>A0A9P5U341</accession>
<dbReference type="PANTHER" id="PTHR34883:SF8">
    <property type="entry name" value="EXTRACELLULAR SERINE-RICH PROTEIN (AFU_ORTHOLOGUE AFUA_6G00670)"/>
    <property type="match status" value="1"/>
</dbReference>
<name>A0A9P5U341_9AGAR</name>
<feature type="non-terminal residue" evidence="3">
    <location>
        <position position="1"/>
    </location>
</feature>
<reference evidence="3" key="1">
    <citation type="submission" date="2020-11" db="EMBL/GenBank/DDBJ databases">
        <authorList>
            <consortium name="DOE Joint Genome Institute"/>
            <person name="Ahrendt S."/>
            <person name="Riley R."/>
            <person name="Andreopoulos W."/>
            <person name="Labutti K."/>
            <person name="Pangilinan J."/>
            <person name="Ruiz-Duenas F.J."/>
            <person name="Barrasa J.M."/>
            <person name="Sanchez-Garcia M."/>
            <person name="Camarero S."/>
            <person name="Miyauchi S."/>
            <person name="Serrano A."/>
            <person name="Linde D."/>
            <person name="Babiker R."/>
            <person name="Drula E."/>
            <person name="Ayuso-Fernandez I."/>
            <person name="Pacheco R."/>
            <person name="Padilla G."/>
            <person name="Ferreira P."/>
            <person name="Barriuso J."/>
            <person name="Kellner H."/>
            <person name="Castanera R."/>
            <person name="Alfaro M."/>
            <person name="Ramirez L."/>
            <person name="Pisabarro A.G."/>
            <person name="Kuo A."/>
            <person name="Tritt A."/>
            <person name="Lipzen A."/>
            <person name="He G."/>
            <person name="Yan M."/>
            <person name="Ng V."/>
            <person name="Cullen D."/>
            <person name="Martin F."/>
            <person name="Rosso M.-N."/>
            <person name="Henrissat B."/>
            <person name="Hibbett D."/>
            <person name="Martinez A.T."/>
            <person name="Grigoriev I.V."/>
        </authorList>
    </citation>
    <scope>NUCLEOTIDE SEQUENCE</scope>
    <source>
        <strain evidence="3">AH 40177</strain>
    </source>
</reference>
<feature type="compositionally biased region" description="Polar residues" evidence="1">
    <location>
        <begin position="293"/>
        <end position="307"/>
    </location>
</feature>
<feature type="region of interest" description="Disordered" evidence="1">
    <location>
        <begin position="157"/>
        <end position="181"/>
    </location>
</feature>
<comment type="caution">
    <text evidence="3">The sequence shown here is derived from an EMBL/GenBank/DDBJ whole genome shotgun (WGS) entry which is preliminary data.</text>
</comment>
<feature type="compositionally biased region" description="Low complexity" evidence="1">
    <location>
        <begin position="157"/>
        <end position="180"/>
    </location>
</feature>
<dbReference type="SUPFAM" id="SSF49503">
    <property type="entry name" value="Cupredoxins"/>
    <property type="match status" value="1"/>
</dbReference>
<keyword evidence="2" id="KW-1133">Transmembrane helix</keyword>
<dbReference type="OrthoDB" id="2331100at2759"/>
<evidence type="ECO:0000256" key="1">
    <source>
        <dbReference type="SAM" id="MobiDB-lite"/>
    </source>
</evidence>
<keyword evidence="2" id="KW-0812">Transmembrane</keyword>
<feature type="non-terminal residue" evidence="3">
    <location>
        <position position="341"/>
    </location>
</feature>
<evidence type="ECO:0000313" key="4">
    <source>
        <dbReference type="Proteomes" id="UP000772434"/>
    </source>
</evidence>
<keyword evidence="2" id="KW-0472">Membrane</keyword>
<sequence length="341" mass="35655">VTVGDDGSFYDPQTTSAGVNDIINFVFTGLRQHSVTQSSLATPCLPLEGGFNSGLTSLSNSTDPNEAPVWQLQITDASTPIYFFCMQSTPVSHCSAGMVGAINPPSQDVYNSLVSLAKNTTSTATSLVPYAATGVGAVAQQTLALSSVGEGFLTAKSSGQTSTSSMTSATVTPTPTAESSNNIRKLNTGAIVGGAVGGALGAGLIVTGIVVLLLRRHRRISRSPPSQMYQQYFTPPPTAGMTDRGMSEPIATPDSGTILIPISPPPHQRILPSVWPTGDEESRMYFQHPRLTPSRSFGNSVYSPATSTREHQSLGGSDPSDRSRNYGGTNIKTLAKEVAAV</sequence>
<dbReference type="Gene3D" id="2.60.40.420">
    <property type="entry name" value="Cupredoxins - blue copper proteins"/>
    <property type="match status" value="1"/>
</dbReference>
<gene>
    <name evidence="3" type="ORF">BDP27DRAFT_1334003</name>
</gene>
<evidence type="ECO:0000256" key="2">
    <source>
        <dbReference type="SAM" id="Phobius"/>
    </source>
</evidence>
<dbReference type="InterPro" id="IPR052953">
    <property type="entry name" value="Ser-rich/MCO-related"/>
</dbReference>
<dbReference type="EMBL" id="JADNRY010000129">
    <property type="protein sequence ID" value="KAF9064202.1"/>
    <property type="molecule type" value="Genomic_DNA"/>
</dbReference>
<evidence type="ECO:0000313" key="3">
    <source>
        <dbReference type="EMBL" id="KAF9064202.1"/>
    </source>
</evidence>
<protein>
    <submittedName>
        <fullName evidence="3">Uncharacterized protein</fullName>
    </submittedName>
</protein>
<dbReference type="CDD" id="cd00920">
    <property type="entry name" value="Cupredoxin"/>
    <property type="match status" value="1"/>
</dbReference>
<feature type="transmembrane region" description="Helical" evidence="2">
    <location>
        <begin position="190"/>
        <end position="214"/>
    </location>
</feature>
<dbReference type="PANTHER" id="PTHR34883">
    <property type="entry name" value="SERINE-RICH PROTEIN, PUTATIVE-RELATED-RELATED"/>
    <property type="match status" value="1"/>
</dbReference>
<organism evidence="3 4">
    <name type="scientific">Rhodocollybia butyracea</name>
    <dbReference type="NCBI Taxonomy" id="206335"/>
    <lineage>
        <taxon>Eukaryota</taxon>
        <taxon>Fungi</taxon>
        <taxon>Dikarya</taxon>
        <taxon>Basidiomycota</taxon>
        <taxon>Agaricomycotina</taxon>
        <taxon>Agaricomycetes</taxon>
        <taxon>Agaricomycetidae</taxon>
        <taxon>Agaricales</taxon>
        <taxon>Marasmiineae</taxon>
        <taxon>Omphalotaceae</taxon>
        <taxon>Rhodocollybia</taxon>
    </lineage>
</organism>